<gene>
    <name evidence="2" type="ORF">CVT25_005181</name>
</gene>
<dbReference type="OrthoDB" id="3226582at2759"/>
<dbReference type="AlphaFoldDB" id="A0A409XBU0"/>
<keyword evidence="3" id="KW-1185">Reference proteome</keyword>
<feature type="region of interest" description="Disordered" evidence="1">
    <location>
        <begin position="199"/>
        <end position="225"/>
    </location>
</feature>
<name>A0A409XBU0_PSICY</name>
<evidence type="ECO:0000256" key="1">
    <source>
        <dbReference type="SAM" id="MobiDB-lite"/>
    </source>
</evidence>
<evidence type="ECO:0000313" key="3">
    <source>
        <dbReference type="Proteomes" id="UP000283269"/>
    </source>
</evidence>
<proteinExistence type="predicted"/>
<dbReference type="InParanoid" id="A0A409XBU0"/>
<feature type="compositionally biased region" description="Polar residues" evidence="1">
    <location>
        <begin position="199"/>
        <end position="208"/>
    </location>
</feature>
<protein>
    <submittedName>
        <fullName evidence="2">Uncharacterized protein</fullName>
    </submittedName>
</protein>
<dbReference type="EMBL" id="NHYD01002137">
    <property type="protein sequence ID" value="PPQ88216.1"/>
    <property type="molecule type" value="Genomic_DNA"/>
</dbReference>
<sequence>MFGISSADMALSMYYLFRYTLNNLVIPSRYPRMLFFFTNNVFADAILLNYQPRTTLMVSASIRGADISLLHSLVPRKALYRSPDYNPSVLFKPPSQTPPSFYVDDVWSQRLSHITYRYHMYTAKSSCLNADEHRPQEVDYSGLTFLHAGLNQIVGMVPTLIIIRINLGRASLNGPTVLQRAPAGGSSTPVLDSIFSTIGTGAPNTAPQSPRGGGAPLPQELNVTV</sequence>
<evidence type="ECO:0000313" key="2">
    <source>
        <dbReference type="EMBL" id="PPQ88216.1"/>
    </source>
</evidence>
<organism evidence="2 3">
    <name type="scientific">Psilocybe cyanescens</name>
    <dbReference type="NCBI Taxonomy" id="93625"/>
    <lineage>
        <taxon>Eukaryota</taxon>
        <taxon>Fungi</taxon>
        <taxon>Dikarya</taxon>
        <taxon>Basidiomycota</taxon>
        <taxon>Agaricomycotina</taxon>
        <taxon>Agaricomycetes</taxon>
        <taxon>Agaricomycetidae</taxon>
        <taxon>Agaricales</taxon>
        <taxon>Agaricineae</taxon>
        <taxon>Strophariaceae</taxon>
        <taxon>Psilocybe</taxon>
    </lineage>
</organism>
<reference evidence="2 3" key="1">
    <citation type="journal article" date="2018" name="Evol. Lett.">
        <title>Horizontal gene cluster transfer increased hallucinogenic mushroom diversity.</title>
        <authorList>
            <person name="Reynolds H.T."/>
            <person name="Vijayakumar V."/>
            <person name="Gluck-Thaler E."/>
            <person name="Korotkin H.B."/>
            <person name="Matheny P.B."/>
            <person name="Slot J.C."/>
        </authorList>
    </citation>
    <scope>NUCLEOTIDE SEQUENCE [LARGE SCALE GENOMIC DNA]</scope>
    <source>
        <strain evidence="2 3">2631</strain>
    </source>
</reference>
<accession>A0A409XBU0</accession>
<dbReference type="Proteomes" id="UP000283269">
    <property type="component" value="Unassembled WGS sequence"/>
</dbReference>
<comment type="caution">
    <text evidence="2">The sequence shown here is derived from an EMBL/GenBank/DDBJ whole genome shotgun (WGS) entry which is preliminary data.</text>
</comment>